<dbReference type="GO" id="GO:1901259">
    <property type="term" value="P:chloroplast rRNA processing"/>
    <property type="evidence" value="ECO:0007669"/>
    <property type="project" value="TreeGrafter"/>
</dbReference>
<evidence type="ECO:0000259" key="2">
    <source>
        <dbReference type="Pfam" id="PF26188"/>
    </source>
</evidence>
<evidence type="ECO:0000313" key="4">
    <source>
        <dbReference type="Proteomes" id="UP000041254"/>
    </source>
</evidence>
<dbReference type="InParanoid" id="A0A0G4H2N4"/>
<dbReference type="GO" id="GO:0000963">
    <property type="term" value="P:mitochondrial RNA processing"/>
    <property type="evidence" value="ECO:0007669"/>
    <property type="project" value="TreeGrafter"/>
</dbReference>
<accession>A0A0G4H2N4</accession>
<feature type="compositionally biased region" description="Basic and acidic residues" evidence="1">
    <location>
        <begin position="640"/>
        <end position="662"/>
    </location>
</feature>
<evidence type="ECO:0000256" key="1">
    <source>
        <dbReference type="SAM" id="MobiDB-lite"/>
    </source>
</evidence>
<feature type="compositionally biased region" description="Low complexity" evidence="1">
    <location>
        <begin position="31"/>
        <end position="53"/>
    </location>
</feature>
<feature type="domain" description="RNA-editing substrate-binding complex 6 protein" evidence="2">
    <location>
        <begin position="107"/>
        <end position="287"/>
    </location>
</feature>
<feature type="compositionally biased region" description="Polar residues" evidence="1">
    <location>
        <begin position="57"/>
        <end position="67"/>
    </location>
</feature>
<dbReference type="GO" id="GO:0044528">
    <property type="term" value="P:regulation of mitochondrial mRNA stability"/>
    <property type="evidence" value="ECO:0007669"/>
    <property type="project" value="TreeGrafter"/>
</dbReference>
<dbReference type="InterPro" id="IPR050870">
    <property type="entry name" value="FAST_kinase"/>
</dbReference>
<protein>
    <recommendedName>
        <fullName evidence="2">RNA-editing substrate-binding complex 6 protein domain-containing protein</fullName>
    </recommendedName>
</protein>
<dbReference type="AlphaFoldDB" id="A0A0G4H2N4"/>
<organism evidence="3 4">
    <name type="scientific">Vitrella brassicaformis (strain CCMP3155)</name>
    <dbReference type="NCBI Taxonomy" id="1169540"/>
    <lineage>
        <taxon>Eukaryota</taxon>
        <taxon>Sar</taxon>
        <taxon>Alveolata</taxon>
        <taxon>Colpodellida</taxon>
        <taxon>Vitrellaceae</taxon>
        <taxon>Vitrella</taxon>
    </lineage>
</organism>
<dbReference type="EMBL" id="CDMY01000954">
    <property type="protein sequence ID" value="CEM37762.1"/>
    <property type="molecule type" value="Genomic_DNA"/>
</dbReference>
<sequence length="662" mass="72696">MPRCVRSSLSSLPLPPPKHHRRGHIRSLSHAAGQAATAADAPAAARPPNSPAARQHVPQQEDQSSLQVPPPSEVSYWAKEFHAIHERGEADKVKAHAWVALSLLPILRATEIAMVANHAAKVKFGDRRWWSEFCDKTAPYLVDADAWDIALIFNALAQAEYRHEKLLDLLTQESIAMADRASGRDIAHTLNACSRLRYFPDHLFDTLIARAKLIFDQLNTIDVVNIGNACGRANFLDIEFADVIARRIEQVAPDLTQQQVAMTTFAYDRWGVKDVRLLDALAERFKTFSDRGEASVNFFPSVLSAYGKLHHKNSTMVALCEQHLPTMCKDMIPTDVSICMTALARLKVTTPPSLIEALMRQVKVLLDRDALIPRSVCNIATAASVLQTDHMTDVWAALASTIQAKLDTFTGEDVAQILLATARLKSEPKWRKGLFLKAADLVRKRLGGGSFSPRAVSQIATAYAAVDHPDTRLLTALSVFARRHVKGYNAHDAADVLKAFAHFDLPDRQLFEAFGLHISRHVDRFTPYQLESVAQAFVKVGLDNPHLSNLIASQKRKEAEKEGSPWFYEATEIEPSADEQRLPLSDMPPRPDSANPKQLTTPPASAPAPTAAAAAAGGTQRPSAAIVSGGHRGGSGSGKGNRERRRDRDRQSSREGGRTGQS</sequence>
<keyword evidence="4" id="KW-1185">Reference proteome</keyword>
<dbReference type="GO" id="GO:0009507">
    <property type="term" value="C:chloroplast"/>
    <property type="evidence" value="ECO:0007669"/>
    <property type="project" value="GOC"/>
</dbReference>
<proteinExistence type="predicted"/>
<dbReference type="InterPro" id="IPR058917">
    <property type="entry name" value="RESC6_dom"/>
</dbReference>
<gene>
    <name evidence="3" type="ORF">Vbra_19373</name>
</gene>
<feature type="region of interest" description="Disordered" evidence="1">
    <location>
        <begin position="572"/>
        <end position="662"/>
    </location>
</feature>
<feature type="compositionally biased region" description="Gly residues" evidence="1">
    <location>
        <begin position="630"/>
        <end position="639"/>
    </location>
</feature>
<dbReference type="OMA" id="AACTLNM"/>
<dbReference type="PhylomeDB" id="A0A0G4H2N4"/>
<name>A0A0G4H2N4_VITBC</name>
<dbReference type="PANTHER" id="PTHR21228:SF40">
    <property type="entry name" value="LD45607P"/>
    <property type="match status" value="1"/>
</dbReference>
<dbReference type="Proteomes" id="UP000041254">
    <property type="component" value="Unassembled WGS sequence"/>
</dbReference>
<feature type="compositionally biased region" description="Basic residues" evidence="1">
    <location>
        <begin position="17"/>
        <end position="27"/>
    </location>
</feature>
<dbReference type="PANTHER" id="PTHR21228">
    <property type="entry name" value="FAST LEU-RICH DOMAIN-CONTAINING"/>
    <property type="match status" value="1"/>
</dbReference>
<dbReference type="VEuPathDB" id="CryptoDB:Vbra_19373"/>
<dbReference type="GO" id="GO:0003723">
    <property type="term" value="F:RNA binding"/>
    <property type="evidence" value="ECO:0007669"/>
    <property type="project" value="TreeGrafter"/>
</dbReference>
<dbReference type="GO" id="GO:0035770">
    <property type="term" value="C:ribonucleoprotein granule"/>
    <property type="evidence" value="ECO:0007669"/>
    <property type="project" value="TreeGrafter"/>
</dbReference>
<reference evidence="3 4" key="1">
    <citation type="submission" date="2014-11" db="EMBL/GenBank/DDBJ databases">
        <authorList>
            <person name="Zhu J."/>
            <person name="Qi W."/>
            <person name="Song R."/>
        </authorList>
    </citation>
    <scope>NUCLEOTIDE SEQUENCE [LARGE SCALE GENOMIC DNA]</scope>
</reference>
<evidence type="ECO:0000313" key="3">
    <source>
        <dbReference type="EMBL" id="CEM37762.1"/>
    </source>
</evidence>
<feature type="region of interest" description="Disordered" evidence="1">
    <location>
        <begin position="1"/>
        <end position="70"/>
    </location>
</feature>
<dbReference type="Pfam" id="PF26188">
    <property type="entry name" value="RESC6"/>
    <property type="match status" value="1"/>
</dbReference>
<feature type="compositionally biased region" description="Low complexity" evidence="1">
    <location>
        <begin position="600"/>
        <end position="629"/>
    </location>
</feature>
<dbReference type="GO" id="GO:0005759">
    <property type="term" value="C:mitochondrial matrix"/>
    <property type="evidence" value="ECO:0007669"/>
    <property type="project" value="TreeGrafter"/>
</dbReference>